<organism evidence="7 8">
    <name type="scientific">Bugula neritina</name>
    <name type="common">Brown bryozoan</name>
    <name type="synonym">Sertularia neritina</name>
    <dbReference type="NCBI Taxonomy" id="10212"/>
    <lineage>
        <taxon>Eukaryota</taxon>
        <taxon>Metazoa</taxon>
        <taxon>Spiralia</taxon>
        <taxon>Lophotrochozoa</taxon>
        <taxon>Bryozoa</taxon>
        <taxon>Gymnolaemata</taxon>
        <taxon>Cheilostomatida</taxon>
        <taxon>Flustrina</taxon>
        <taxon>Buguloidea</taxon>
        <taxon>Bugulidae</taxon>
        <taxon>Bugula</taxon>
    </lineage>
</organism>
<dbReference type="EMBL" id="VXIV02001089">
    <property type="protein sequence ID" value="KAF6034384.1"/>
    <property type="molecule type" value="Genomic_DNA"/>
</dbReference>
<evidence type="ECO:0000256" key="2">
    <source>
        <dbReference type="ARBA" id="ARBA00022525"/>
    </source>
</evidence>
<dbReference type="PANTHER" id="PTHR12352:SF3">
    <property type="entry name" value="NIDOGEN-2"/>
    <property type="match status" value="1"/>
</dbReference>
<comment type="subcellular location">
    <subcellularLocation>
        <location evidence="1">Secreted</location>
    </subcellularLocation>
</comment>
<evidence type="ECO:0000256" key="5">
    <source>
        <dbReference type="PROSITE-ProRule" id="PRU00500"/>
    </source>
</evidence>
<evidence type="ECO:0000313" key="8">
    <source>
        <dbReference type="Proteomes" id="UP000593567"/>
    </source>
</evidence>
<dbReference type="Pfam" id="PF00086">
    <property type="entry name" value="Thyroglobulin_1"/>
    <property type="match status" value="2"/>
</dbReference>
<accession>A0A7J7K8W4</accession>
<dbReference type="SUPFAM" id="SSF57610">
    <property type="entry name" value="Thyroglobulin type-1 domain"/>
    <property type="match status" value="2"/>
</dbReference>
<protein>
    <recommendedName>
        <fullName evidence="6">Thyroglobulin type-1 domain-containing protein</fullName>
    </recommendedName>
</protein>
<sequence length="129" mass="14231">MIKKEKEEFLATVPKPPGFIVPTCDADGTYTGKQCSENECYCVDVHGKLIDGYSHGVSETDDRITCQCARDKSAYFKLGIIGRLFHCTEHGDYENVQCHGSVCYCADRKTGKQIDGTGIHISAKSKLDC</sequence>
<dbReference type="PANTHER" id="PTHR12352">
    <property type="entry name" value="SECRETED MODULAR CALCIUM-BINDING PROTEIN"/>
    <property type="match status" value="1"/>
</dbReference>
<evidence type="ECO:0000256" key="4">
    <source>
        <dbReference type="ARBA" id="ARBA00023157"/>
    </source>
</evidence>
<dbReference type="GO" id="GO:0005604">
    <property type="term" value="C:basement membrane"/>
    <property type="evidence" value="ECO:0007669"/>
    <property type="project" value="TreeGrafter"/>
</dbReference>
<dbReference type="GO" id="GO:0005615">
    <property type="term" value="C:extracellular space"/>
    <property type="evidence" value="ECO:0007669"/>
    <property type="project" value="TreeGrafter"/>
</dbReference>
<keyword evidence="2" id="KW-0964">Secreted</keyword>
<evidence type="ECO:0000259" key="6">
    <source>
        <dbReference type="PROSITE" id="PS51162"/>
    </source>
</evidence>
<dbReference type="InterPro" id="IPR051950">
    <property type="entry name" value="Dev_reg/Prot_inhib"/>
</dbReference>
<name>A0A7J7K8W4_BUGNE</name>
<proteinExistence type="predicted"/>
<feature type="domain" description="Thyroglobulin type-1" evidence="6">
    <location>
        <begin position="1"/>
        <end position="66"/>
    </location>
</feature>
<dbReference type="PROSITE" id="PS51162">
    <property type="entry name" value="THYROGLOBULIN_1_2"/>
    <property type="match status" value="2"/>
</dbReference>
<keyword evidence="4 5" id="KW-1015">Disulfide bond</keyword>
<keyword evidence="8" id="KW-1185">Reference proteome</keyword>
<dbReference type="GO" id="GO:0007160">
    <property type="term" value="P:cell-matrix adhesion"/>
    <property type="evidence" value="ECO:0007669"/>
    <property type="project" value="TreeGrafter"/>
</dbReference>
<reference evidence="7" key="1">
    <citation type="submission" date="2020-06" db="EMBL/GenBank/DDBJ databases">
        <title>Draft genome of Bugula neritina, a colonial animal packing powerful symbionts and potential medicines.</title>
        <authorList>
            <person name="Rayko M."/>
        </authorList>
    </citation>
    <scope>NUCLEOTIDE SEQUENCE [LARGE SCALE GENOMIC DNA]</scope>
    <source>
        <strain evidence="7">Kwan_BN1</strain>
    </source>
</reference>
<comment type="caution">
    <text evidence="7">The sequence shown here is derived from an EMBL/GenBank/DDBJ whole genome shotgun (WGS) entry which is preliminary data.</text>
</comment>
<dbReference type="CDD" id="cd00191">
    <property type="entry name" value="TY"/>
    <property type="match status" value="1"/>
</dbReference>
<dbReference type="SMART" id="SM00211">
    <property type="entry name" value="TY"/>
    <property type="match status" value="2"/>
</dbReference>
<feature type="domain" description="Thyroglobulin type-1" evidence="6">
    <location>
        <begin position="68"/>
        <end position="129"/>
    </location>
</feature>
<dbReference type="InterPro" id="IPR036857">
    <property type="entry name" value="Thyroglobulin_1_sf"/>
</dbReference>
<gene>
    <name evidence="7" type="ORF">EB796_007305</name>
</gene>
<evidence type="ECO:0000256" key="1">
    <source>
        <dbReference type="ARBA" id="ARBA00004613"/>
    </source>
</evidence>
<keyword evidence="3" id="KW-0677">Repeat</keyword>
<dbReference type="AlphaFoldDB" id="A0A7J7K8W4"/>
<dbReference type="InterPro" id="IPR000716">
    <property type="entry name" value="Thyroglobulin_1"/>
</dbReference>
<dbReference type="Proteomes" id="UP000593567">
    <property type="component" value="Unassembled WGS sequence"/>
</dbReference>
<comment type="caution">
    <text evidence="5">Lacks conserved residue(s) required for the propagation of feature annotation.</text>
</comment>
<evidence type="ECO:0000256" key="3">
    <source>
        <dbReference type="ARBA" id="ARBA00022737"/>
    </source>
</evidence>
<evidence type="ECO:0000313" key="7">
    <source>
        <dbReference type="EMBL" id="KAF6034384.1"/>
    </source>
</evidence>
<feature type="disulfide bond" evidence="5">
    <location>
        <begin position="68"/>
        <end position="87"/>
    </location>
</feature>
<dbReference type="Gene3D" id="4.10.800.10">
    <property type="entry name" value="Thyroglobulin type-1"/>
    <property type="match status" value="2"/>
</dbReference>
<dbReference type="OrthoDB" id="6282214at2759"/>